<proteinExistence type="predicted"/>
<keyword evidence="4" id="KW-1185">Reference proteome</keyword>
<dbReference type="EMBL" id="JBHRYJ010000003">
    <property type="protein sequence ID" value="MFC3677144.1"/>
    <property type="molecule type" value="Genomic_DNA"/>
</dbReference>
<dbReference type="Pfam" id="PF13490">
    <property type="entry name" value="zf-HC2"/>
    <property type="match status" value="1"/>
</dbReference>
<evidence type="ECO:0000256" key="1">
    <source>
        <dbReference type="SAM" id="MobiDB-lite"/>
    </source>
</evidence>
<reference evidence="4" key="1">
    <citation type="journal article" date="2019" name="Int. J. Syst. Evol. Microbiol.">
        <title>The Global Catalogue of Microorganisms (GCM) 10K type strain sequencing project: providing services to taxonomists for standard genome sequencing and annotation.</title>
        <authorList>
            <consortium name="The Broad Institute Genomics Platform"/>
            <consortium name="The Broad Institute Genome Sequencing Center for Infectious Disease"/>
            <person name="Wu L."/>
            <person name="Ma J."/>
        </authorList>
    </citation>
    <scope>NUCLEOTIDE SEQUENCE [LARGE SCALE GENOMIC DNA]</scope>
    <source>
        <strain evidence="4">KCTC 42182</strain>
    </source>
</reference>
<feature type="region of interest" description="Disordered" evidence="1">
    <location>
        <begin position="50"/>
        <end position="73"/>
    </location>
</feature>
<evidence type="ECO:0000313" key="3">
    <source>
        <dbReference type="EMBL" id="MFC3677144.1"/>
    </source>
</evidence>
<feature type="compositionally biased region" description="Basic and acidic residues" evidence="1">
    <location>
        <begin position="52"/>
        <end position="73"/>
    </location>
</feature>
<comment type="caution">
    <text evidence="3">The sequence shown here is derived from an EMBL/GenBank/DDBJ whole genome shotgun (WGS) entry which is preliminary data.</text>
</comment>
<name>A0ABV7VHZ9_9PROT</name>
<dbReference type="Proteomes" id="UP001595711">
    <property type="component" value="Unassembled WGS sequence"/>
</dbReference>
<evidence type="ECO:0000313" key="4">
    <source>
        <dbReference type="Proteomes" id="UP001595711"/>
    </source>
</evidence>
<dbReference type="RefSeq" id="WP_379728677.1">
    <property type="nucleotide sequence ID" value="NZ_JBHRYJ010000003.1"/>
</dbReference>
<feature type="domain" description="Putative zinc-finger" evidence="2">
    <location>
        <begin position="3"/>
        <end position="32"/>
    </location>
</feature>
<dbReference type="InterPro" id="IPR041916">
    <property type="entry name" value="Anti_sigma_zinc_sf"/>
</dbReference>
<dbReference type="InterPro" id="IPR027383">
    <property type="entry name" value="Znf_put"/>
</dbReference>
<accession>A0ABV7VHZ9</accession>
<evidence type="ECO:0000259" key="2">
    <source>
        <dbReference type="Pfam" id="PF13490"/>
    </source>
</evidence>
<protein>
    <submittedName>
        <fullName evidence="3">Anti-sigma factor family protein</fullName>
    </submittedName>
</protein>
<organism evidence="3 4">
    <name type="scientific">Ferrovibrio xuzhouensis</name>
    <dbReference type="NCBI Taxonomy" id="1576914"/>
    <lineage>
        <taxon>Bacteria</taxon>
        <taxon>Pseudomonadati</taxon>
        <taxon>Pseudomonadota</taxon>
        <taxon>Alphaproteobacteria</taxon>
        <taxon>Rhodospirillales</taxon>
        <taxon>Rhodospirillaceae</taxon>
        <taxon>Ferrovibrio</taxon>
    </lineage>
</organism>
<dbReference type="Gene3D" id="1.10.10.1320">
    <property type="entry name" value="Anti-sigma factor, zinc-finger domain"/>
    <property type="match status" value="1"/>
</dbReference>
<sequence length="73" mass="8536">MTEMANAYLDRDLSWSAKAQFRLHLMMCKHCRRYVDQLAKTVTLLRQAPAEAPDRGTEDKLAELFRNADRPRL</sequence>
<gene>
    <name evidence="3" type="ORF">ACFOOQ_16425</name>
</gene>